<dbReference type="OrthoDB" id="5345571at2759"/>
<dbReference type="InParanoid" id="A0A423XIS8"/>
<sequence>MDAFSRPNGQIESPEALRSTLSESYHGHMIAVIEEIRRSAGLLRDLADRSHVHVSRAPVVANHLNVVLPCMSKSLREITGYYDDKTVTRETRWRKMYHEMLKEGGLPLPQRFMMYNHFLTLLLFLLTRDKNYDQAQLELLRGRIMDLRQRRGIPAPVQAPVMDLVRQETMVVPLMRERPHWAEQVLTLPLVSRTDMKGPERSRAVGPFAPAGDGNMLPEATKVLLKRSFDNDRLCLMIVLNAVDGAPYIILRVYDAGTEWFCFRGIHEICVSREENSLKLKRWSHSSRTSKVWAVLSFVNWEDLVIFHCAFIVLKARNRLTVNMNPLEYKLQGEKRLFQAHILDDDYQHILIVLEDSQTKVLRLHAAVWDVPPQSAPDRWLVRKSKHRVWIRNIQLYVFCEKYREASMRRNKAGAFEIRFITDEVHMGYRTQRTGPRNVEAQAWAVDDMELEKATKAITGKKTSDVPGVIPLATDGKFATGLGLDIRLITADILLELEQLRGELDLRRQEVLSIQVVLRRVGAVLLNVQTDGGAGRPGTGQTNDNAASRREAGIQTLIGVGEIASIRNGAVANLAADEVLVGNEVLESSNDLVGSLGVDVLVVVPREERAAVLIPEILLDLLDAGGHARVVDANTSDNVQPCDDGPQAVLLTDMVGAGTERLLTADGQLLGVEEGAEELPASGHLVAVQTLLLGNQVNSTRSRHGSSQAVHTLLLEVGNELRVVSNDGQAVTGGDEGTSAVDHVSVTVTIGCSTKGNLVLLDNLDKAVCVGQVGVGVAAVEVGGGLAVLGSPSQAELLLEDGLAVGTSDTGKTVEENLEVWVVLEELLDQREVEDILQRLDVVGGAVDDLDLEGAIRLGADRGDVDIRDLGDLVVVQGLGDLVDLVCDGLGGGATVGKVVLDTEVVLGTCRPHKVSHHVDIRFLHVSRGSLTTRVVASGEKDTTSRLPLADDMTGSRCGENAVLADQQLLDAICSTNLCDQLDDLGVPVSAITTNDEEGT</sequence>
<dbReference type="AlphaFoldDB" id="A0A423XIS8"/>
<evidence type="ECO:0000313" key="3">
    <source>
        <dbReference type="EMBL" id="ROW16259.1"/>
    </source>
</evidence>
<gene>
    <name evidence="3" type="ORF">VPNG_01810</name>
</gene>
<comment type="caution">
    <text evidence="3">The sequence shown here is derived from an EMBL/GenBank/DDBJ whole genome shotgun (WGS) entry which is preliminary data.</text>
</comment>
<evidence type="ECO:0000259" key="1">
    <source>
        <dbReference type="Pfam" id="PF23074"/>
    </source>
</evidence>
<organism evidence="3 4">
    <name type="scientific">Cytospora leucostoma</name>
    <dbReference type="NCBI Taxonomy" id="1230097"/>
    <lineage>
        <taxon>Eukaryota</taxon>
        <taxon>Fungi</taxon>
        <taxon>Dikarya</taxon>
        <taxon>Ascomycota</taxon>
        <taxon>Pezizomycotina</taxon>
        <taxon>Sordariomycetes</taxon>
        <taxon>Sordariomycetidae</taxon>
        <taxon>Diaporthales</taxon>
        <taxon>Cytosporaceae</taxon>
        <taxon>Cytospora</taxon>
    </lineage>
</organism>
<dbReference type="Pfam" id="PF23076">
    <property type="entry name" value="PH_FT_C"/>
    <property type="match status" value="1"/>
</dbReference>
<protein>
    <submittedName>
        <fullName evidence="3">Uncharacterized protein</fullName>
    </submittedName>
</protein>
<dbReference type="EMBL" id="LKEB01000006">
    <property type="protein sequence ID" value="ROW16259.1"/>
    <property type="molecule type" value="Genomic_DNA"/>
</dbReference>
<name>A0A423XIS8_9PEZI</name>
<dbReference type="Pfam" id="PF23074">
    <property type="entry name" value="PH_FT_N"/>
    <property type="match status" value="1"/>
</dbReference>
<keyword evidence="4" id="KW-1185">Reference proteome</keyword>
<dbReference type="InterPro" id="IPR057082">
    <property type="entry name" value="PH_C"/>
</dbReference>
<evidence type="ECO:0000259" key="2">
    <source>
        <dbReference type="Pfam" id="PF23076"/>
    </source>
</evidence>
<accession>A0A423XIS8</accession>
<dbReference type="Proteomes" id="UP000285146">
    <property type="component" value="Unassembled WGS sequence"/>
</dbReference>
<feature type="domain" description="PH" evidence="2">
    <location>
        <begin position="336"/>
        <end position="424"/>
    </location>
</feature>
<dbReference type="InterPro" id="IPR057081">
    <property type="entry name" value="PH_N"/>
</dbReference>
<reference evidence="3 4" key="1">
    <citation type="submission" date="2015-09" db="EMBL/GenBank/DDBJ databases">
        <title>Host preference determinants of Valsa canker pathogens revealed by comparative genomics.</title>
        <authorList>
            <person name="Yin Z."/>
            <person name="Huang L."/>
        </authorList>
    </citation>
    <scope>NUCLEOTIDE SEQUENCE [LARGE SCALE GENOMIC DNA]</scope>
    <source>
        <strain evidence="3 4">SXYLt</strain>
    </source>
</reference>
<evidence type="ECO:0000313" key="4">
    <source>
        <dbReference type="Proteomes" id="UP000285146"/>
    </source>
</evidence>
<proteinExistence type="predicted"/>
<feature type="domain" description="PH" evidence="1">
    <location>
        <begin position="217"/>
        <end position="333"/>
    </location>
</feature>